<dbReference type="EMBL" id="BSOG01000002">
    <property type="protein sequence ID" value="GLR13470.1"/>
    <property type="molecule type" value="Genomic_DNA"/>
</dbReference>
<feature type="domain" description="Carboxymuconolactone decarboxylase-like" evidence="1">
    <location>
        <begin position="41"/>
        <end position="98"/>
    </location>
</feature>
<dbReference type="RefSeq" id="WP_284196571.1">
    <property type="nucleotide sequence ID" value="NZ_BSOG01000002.1"/>
</dbReference>
<evidence type="ECO:0000313" key="3">
    <source>
        <dbReference type="Proteomes" id="UP001156706"/>
    </source>
</evidence>
<proteinExistence type="predicted"/>
<sequence length="178" mass="19335">MSRIALITPEIATREQHALLHSVGELQGYIPNLLRIVANSPAALRAFLDLHSLTRDGSLDLPTRERIAIALAQKNGSTYCLSAHAQLGSQAGLNGAEMESNRLGDSHDAKAAVAVRFACRLIEQRGDLDDDQLRSMRNAGYSDAEIVEVIAHTGMNFLSNLMSKVSQVEIDFPLVSLN</sequence>
<dbReference type="PANTHER" id="PTHR35446">
    <property type="entry name" value="SI:CH211-175M2.5"/>
    <property type="match status" value="1"/>
</dbReference>
<accession>A0ABQ5YET2</accession>
<dbReference type="SUPFAM" id="SSF69118">
    <property type="entry name" value="AhpD-like"/>
    <property type="match status" value="1"/>
</dbReference>
<evidence type="ECO:0000313" key="2">
    <source>
        <dbReference type="EMBL" id="GLR13470.1"/>
    </source>
</evidence>
<gene>
    <name evidence="2" type="primary">mip_1</name>
    <name evidence="2" type="ORF">GCM10007907_22600</name>
</gene>
<protein>
    <submittedName>
        <fullName evidence="2">Alkyl hydroperoxide reductase AhpD</fullName>
    </submittedName>
</protein>
<comment type="caution">
    <text evidence="2">The sequence shown here is derived from an EMBL/GenBank/DDBJ whole genome shotgun (WGS) entry which is preliminary data.</text>
</comment>
<dbReference type="PANTHER" id="PTHR35446:SF3">
    <property type="entry name" value="CMD DOMAIN-CONTAINING PROTEIN"/>
    <property type="match status" value="1"/>
</dbReference>
<reference evidence="3" key="1">
    <citation type="journal article" date="2019" name="Int. J. Syst. Evol. Microbiol.">
        <title>The Global Catalogue of Microorganisms (GCM) 10K type strain sequencing project: providing services to taxonomists for standard genome sequencing and annotation.</title>
        <authorList>
            <consortium name="The Broad Institute Genomics Platform"/>
            <consortium name="The Broad Institute Genome Sequencing Center for Infectious Disease"/>
            <person name="Wu L."/>
            <person name="Ma J."/>
        </authorList>
    </citation>
    <scope>NUCLEOTIDE SEQUENCE [LARGE SCALE GENOMIC DNA]</scope>
    <source>
        <strain evidence="3">NBRC 110044</strain>
    </source>
</reference>
<dbReference type="InterPro" id="IPR004675">
    <property type="entry name" value="AhpD_core"/>
</dbReference>
<dbReference type="Proteomes" id="UP001156706">
    <property type="component" value="Unassembled WGS sequence"/>
</dbReference>
<dbReference type="NCBIfam" id="TIGR00778">
    <property type="entry name" value="ahpD_dom"/>
    <property type="match status" value="1"/>
</dbReference>
<dbReference type="Gene3D" id="1.20.1290.10">
    <property type="entry name" value="AhpD-like"/>
    <property type="match status" value="1"/>
</dbReference>
<dbReference type="InterPro" id="IPR003779">
    <property type="entry name" value="CMD-like"/>
</dbReference>
<dbReference type="InterPro" id="IPR029032">
    <property type="entry name" value="AhpD-like"/>
</dbReference>
<evidence type="ECO:0000259" key="1">
    <source>
        <dbReference type="Pfam" id="PF02627"/>
    </source>
</evidence>
<keyword evidence="3" id="KW-1185">Reference proteome</keyword>
<dbReference type="Pfam" id="PF02627">
    <property type="entry name" value="CMD"/>
    <property type="match status" value="1"/>
</dbReference>
<organism evidence="2 3">
    <name type="scientific">Chitinimonas prasina</name>
    <dbReference type="NCBI Taxonomy" id="1434937"/>
    <lineage>
        <taxon>Bacteria</taxon>
        <taxon>Pseudomonadati</taxon>
        <taxon>Pseudomonadota</taxon>
        <taxon>Betaproteobacteria</taxon>
        <taxon>Neisseriales</taxon>
        <taxon>Chitinibacteraceae</taxon>
        <taxon>Chitinimonas</taxon>
    </lineage>
</organism>
<name>A0ABQ5YET2_9NEIS</name>